<feature type="transmembrane region" description="Helical" evidence="3">
    <location>
        <begin position="180"/>
        <end position="199"/>
    </location>
</feature>
<dbReference type="EMBL" id="JACIEI010000001">
    <property type="protein sequence ID" value="MBB3993027.1"/>
    <property type="molecule type" value="Genomic_DNA"/>
</dbReference>
<reference evidence="5 6" key="1">
    <citation type="submission" date="2020-08" db="EMBL/GenBank/DDBJ databases">
        <title>Genomic Encyclopedia of Type Strains, Phase IV (KMG-IV): sequencing the most valuable type-strain genomes for metagenomic binning, comparative biology and taxonomic classification.</title>
        <authorList>
            <person name="Goeker M."/>
        </authorList>
    </citation>
    <scope>NUCLEOTIDE SEQUENCE [LARGE SCALE GENOMIC DNA]</scope>
    <source>
        <strain evidence="5 6">DSM 102234</strain>
    </source>
</reference>
<proteinExistence type="predicted"/>
<dbReference type="SUPFAM" id="SSF55729">
    <property type="entry name" value="Acyl-CoA N-acyltransferases (Nat)"/>
    <property type="match status" value="1"/>
</dbReference>
<evidence type="ECO:0000313" key="6">
    <source>
        <dbReference type="Proteomes" id="UP000530268"/>
    </source>
</evidence>
<keyword evidence="3" id="KW-0472">Membrane</keyword>
<dbReference type="Proteomes" id="UP000530268">
    <property type="component" value="Unassembled WGS sequence"/>
</dbReference>
<dbReference type="CDD" id="cd04301">
    <property type="entry name" value="NAT_SF"/>
    <property type="match status" value="1"/>
</dbReference>
<dbReference type="Gene3D" id="3.40.630.30">
    <property type="match status" value="1"/>
</dbReference>
<keyword evidence="1" id="KW-0808">Transferase</keyword>
<dbReference type="AlphaFoldDB" id="A0A7W6E5I4"/>
<sequence>MSITVSPCPRRYLDVITAANMKTCEEHRSRQPYAFPENLWEVSFPPEFSNAFLDAKGEPTSESHNLFVAEDAGELAGYILLSWWAREDAPDFHDGCVLDIHVFDGFRGKKVGDALLNKAKLIADTRGWDNLTAQVWAGNTQSETLFRRAGFTDQSKTLRYGPNTQARPIQTVQPKGGTQFPVAKIWAAILITAVVWTLLRR</sequence>
<name>A0A7W6E5I4_9RHOB</name>
<dbReference type="InterPro" id="IPR016181">
    <property type="entry name" value="Acyl_CoA_acyltransferase"/>
</dbReference>
<keyword evidence="5" id="KW-0687">Ribonucleoprotein</keyword>
<dbReference type="RefSeq" id="WP_184562641.1">
    <property type="nucleotide sequence ID" value="NZ_JACIEI010000001.1"/>
</dbReference>
<evidence type="ECO:0000256" key="2">
    <source>
        <dbReference type="ARBA" id="ARBA00023315"/>
    </source>
</evidence>
<feature type="domain" description="N-acetyltransferase" evidence="4">
    <location>
        <begin position="19"/>
        <end position="173"/>
    </location>
</feature>
<comment type="caution">
    <text evidence="5">The sequence shown here is derived from an EMBL/GenBank/DDBJ whole genome shotgun (WGS) entry which is preliminary data.</text>
</comment>
<dbReference type="InterPro" id="IPR000182">
    <property type="entry name" value="GNAT_dom"/>
</dbReference>
<keyword evidence="2" id="KW-0012">Acyltransferase</keyword>
<keyword evidence="3" id="KW-0812">Transmembrane</keyword>
<evidence type="ECO:0000259" key="4">
    <source>
        <dbReference type="PROSITE" id="PS51186"/>
    </source>
</evidence>
<evidence type="ECO:0000256" key="1">
    <source>
        <dbReference type="ARBA" id="ARBA00022679"/>
    </source>
</evidence>
<accession>A0A7W6E5I4</accession>
<dbReference type="PANTHER" id="PTHR43877">
    <property type="entry name" value="AMINOALKYLPHOSPHONATE N-ACETYLTRANSFERASE-RELATED-RELATED"/>
    <property type="match status" value="1"/>
</dbReference>
<evidence type="ECO:0000256" key="3">
    <source>
        <dbReference type="SAM" id="Phobius"/>
    </source>
</evidence>
<keyword evidence="5" id="KW-0689">Ribosomal protein</keyword>
<organism evidence="5 6">
    <name type="scientific">Sulfitobacter undariae</name>
    <dbReference type="NCBI Taxonomy" id="1563671"/>
    <lineage>
        <taxon>Bacteria</taxon>
        <taxon>Pseudomonadati</taxon>
        <taxon>Pseudomonadota</taxon>
        <taxon>Alphaproteobacteria</taxon>
        <taxon>Rhodobacterales</taxon>
        <taxon>Roseobacteraceae</taxon>
        <taxon>Sulfitobacter</taxon>
    </lineage>
</organism>
<dbReference type="GO" id="GO:0016747">
    <property type="term" value="F:acyltransferase activity, transferring groups other than amino-acyl groups"/>
    <property type="evidence" value="ECO:0007669"/>
    <property type="project" value="InterPro"/>
</dbReference>
<evidence type="ECO:0000313" key="5">
    <source>
        <dbReference type="EMBL" id="MBB3993027.1"/>
    </source>
</evidence>
<keyword evidence="6" id="KW-1185">Reference proteome</keyword>
<gene>
    <name evidence="5" type="ORF">GGR95_000646</name>
</gene>
<protein>
    <submittedName>
        <fullName evidence="5">Ribosomal protein S18 acetylase RimI-like enzyme</fullName>
    </submittedName>
</protein>
<dbReference type="PROSITE" id="PS51186">
    <property type="entry name" value="GNAT"/>
    <property type="match status" value="1"/>
</dbReference>
<dbReference type="Pfam" id="PF00583">
    <property type="entry name" value="Acetyltransf_1"/>
    <property type="match status" value="1"/>
</dbReference>
<keyword evidence="3" id="KW-1133">Transmembrane helix</keyword>
<dbReference type="InterPro" id="IPR050832">
    <property type="entry name" value="Bact_Acetyltransf"/>
</dbReference>
<dbReference type="GO" id="GO:0005840">
    <property type="term" value="C:ribosome"/>
    <property type="evidence" value="ECO:0007669"/>
    <property type="project" value="UniProtKB-KW"/>
</dbReference>